<dbReference type="GO" id="GO:0032040">
    <property type="term" value="C:small-subunit processome"/>
    <property type="evidence" value="ECO:0007669"/>
    <property type="project" value="TreeGrafter"/>
</dbReference>
<dbReference type="STRING" id="653667.S9VWY2"/>
<evidence type="ECO:0000256" key="2">
    <source>
        <dbReference type="ARBA" id="ARBA00010979"/>
    </source>
</evidence>
<feature type="compositionally biased region" description="Acidic residues" evidence="5">
    <location>
        <begin position="127"/>
        <end position="141"/>
    </location>
</feature>
<feature type="compositionally biased region" description="Basic and acidic residues" evidence="5">
    <location>
        <begin position="365"/>
        <end position="375"/>
    </location>
</feature>
<organism evidence="7 8">
    <name type="scientific">Schizosaccharomyces cryophilus (strain OY26 / ATCC MYA-4695 / CBS 11777 / NBRC 106824 / NRRL Y48691)</name>
    <name type="common">Fission yeast</name>
    <dbReference type="NCBI Taxonomy" id="653667"/>
    <lineage>
        <taxon>Eukaryota</taxon>
        <taxon>Fungi</taxon>
        <taxon>Dikarya</taxon>
        <taxon>Ascomycota</taxon>
        <taxon>Taphrinomycotina</taxon>
        <taxon>Schizosaccharomycetes</taxon>
        <taxon>Schizosaccharomycetales</taxon>
        <taxon>Schizosaccharomycetaceae</taxon>
        <taxon>Schizosaccharomyces</taxon>
    </lineage>
</organism>
<feature type="compositionally biased region" description="Basic and acidic residues" evidence="5">
    <location>
        <begin position="42"/>
        <end position="67"/>
    </location>
</feature>
<proteinExistence type="inferred from homology"/>
<evidence type="ECO:0000256" key="4">
    <source>
        <dbReference type="ARBA" id="ARBA00023242"/>
    </source>
</evidence>
<accession>S9VWY2</accession>
<feature type="domain" description="Sas10 C-terminal" evidence="6">
    <location>
        <begin position="533"/>
        <end position="607"/>
    </location>
</feature>
<comment type="subcellular location">
    <subcellularLocation>
        <location evidence="1">Nucleus</location>
    </subcellularLocation>
</comment>
<dbReference type="PANTHER" id="PTHR13237">
    <property type="entry name" value="SOMETHING ABOUT SILENCING PROTEIN 10-RELATED"/>
    <property type="match status" value="1"/>
</dbReference>
<feature type="region of interest" description="Disordered" evidence="5">
    <location>
        <begin position="411"/>
        <end position="438"/>
    </location>
</feature>
<feature type="region of interest" description="Disordered" evidence="5">
    <location>
        <begin position="453"/>
        <end position="533"/>
    </location>
</feature>
<gene>
    <name evidence="7" type="ORF">SPOG_01207</name>
</gene>
<feature type="compositionally biased region" description="Basic and acidic residues" evidence="5">
    <location>
        <begin position="21"/>
        <end position="34"/>
    </location>
</feature>
<protein>
    <submittedName>
        <fullName evidence="7">U3 snoRNP-associated protein Utp3</fullName>
    </submittedName>
</protein>
<feature type="region of interest" description="Disordered" evidence="5">
    <location>
        <begin position="569"/>
        <end position="594"/>
    </location>
</feature>
<evidence type="ECO:0000313" key="7">
    <source>
        <dbReference type="EMBL" id="EPY50450.1"/>
    </source>
</evidence>
<dbReference type="PANTHER" id="PTHR13237:SF8">
    <property type="entry name" value="SOMETHING ABOUT SILENCING PROTEIN 10"/>
    <property type="match status" value="1"/>
</dbReference>
<comment type="similarity">
    <text evidence="2">Belongs to the SAS10 family.</text>
</comment>
<dbReference type="Pfam" id="PF09368">
    <property type="entry name" value="Sas10"/>
    <property type="match status" value="1"/>
</dbReference>
<dbReference type="GeneID" id="25035538"/>
<feature type="compositionally biased region" description="Basic and acidic residues" evidence="5">
    <location>
        <begin position="511"/>
        <end position="521"/>
    </location>
</feature>
<dbReference type="RefSeq" id="XP_013024933.1">
    <property type="nucleotide sequence ID" value="XM_013169479.1"/>
</dbReference>
<feature type="compositionally biased region" description="Polar residues" evidence="5">
    <location>
        <begin position="8"/>
        <end position="20"/>
    </location>
</feature>
<feature type="compositionally biased region" description="Acidic residues" evidence="5">
    <location>
        <begin position="331"/>
        <end position="364"/>
    </location>
</feature>
<dbReference type="HOGENOM" id="CLU_019106_1_0_1"/>
<feature type="region of interest" description="Disordered" evidence="5">
    <location>
        <begin position="325"/>
        <end position="390"/>
    </location>
</feature>
<evidence type="ECO:0000259" key="6">
    <source>
        <dbReference type="Pfam" id="PF09368"/>
    </source>
</evidence>
<feature type="compositionally biased region" description="Basic residues" evidence="5">
    <location>
        <begin position="569"/>
        <end position="581"/>
    </location>
</feature>
<evidence type="ECO:0000313" key="8">
    <source>
        <dbReference type="Proteomes" id="UP000015464"/>
    </source>
</evidence>
<evidence type="ECO:0000256" key="1">
    <source>
        <dbReference type="ARBA" id="ARBA00004123"/>
    </source>
</evidence>
<dbReference type="GO" id="GO:0000462">
    <property type="term" value="P:maturation of SSU-rRNA from tricistronic rRNA transcript (SSU-rRNA, 5.8S rRNA, LSU-rRNA)"/>
    <property type="evidence" value="ECO:0007669"/>
    <property type="project" value="TreeGrafter"/>
</dbReference>
<dbReference type="InterPro" id="IPR018972">
    <property type="entry name" value="Sas10_C_dom"/>
</dbReference>
<evidence type="ECO:0000256" key="5">
    <source>
        <dbReference type="SAM" id="MobiDB-lite"/>
    </source>
</evidence>
<dbReference type="Proteomes" id="UP000015464">
    <property type="component" value="Unassembled WGS sequence"/>
</dbReference>
<sequence>MARKKSRSNSVKNQAKNEQPVNERETVDAIRTYDDVADSEDEFYKAQDKILFDGDSKKNADEDKMSLSDEEVLGLEGSSDEDGEEAVEGATSDEDELTGQNKGPVDEEEVFDEKGWGRSAKSYYGGDDYDNENYDEDDEEFDARMEEQEALRLQRKRLEKMTEEDAVDDISQWADKAKVDSSQYEDSLATVEQLDQKISPTMPRSELLKILRTKNPEFELFLEEYKDLKPSYEELKGKLDAAPTSLLQAQVNALGAYIAFLAFYFALLRGGEEDIKNHPIMTDLVRCKQTWESFRDLDDIQIPTPESPEEQAANDKLVDGISETHEGDQNLFDEDESAEESDREEPDDNEEASSGAEENEDREDDITSKFREAKAKGVPKSVHNVGDYGEGLMLDSMDAEEKATKRRSLRFYANQIDQKAAKRSRAQTDLSGDVDIPYKERLYERRQRLLREAAARGQDKAQGADLDEEEPENEGLLSNKDRENDTTDQDALDYYNSISSQSKGEKRKRKEDHDYERDLVRASRNPELFELGEGDKRGITRDIATNRGLTPRRPKENRNPRLKKRMRYEKAKKKLGSKKAIYKGPPKHNYGGEETGIKAGLVKSIKFQ</sequence>
<dbReference type="OMA" id="KSMKPVW"/>
<name>S9VWY2_SCHCR</name>
<keyword evidence="8" id="KW-1185">Reference proteome</keyword>
<dbReference type="OrthoDB" id="1924577at2759"/>
<reference evidence="7 8" key="1">
    <citation type="journal article" date="2011" name="Science">
        <title>Comparative functional genomics of the fission yeasts.</title>
        <authorList>
            <person name="Rhind N."/>
            <person name="Chen Z."/>
            <person name="Yassour M."/>
            <person name="Thompson D.A."/>
            <person name="Haas B.J."/>
            <person name="Habib N."/>
            <person name="Wapinski I."/>
            <person name="Roy S."/>
            <person name="Lin M.F."/>
            <person name="Heiman D.I."/>
            <person name="Young S.K."/>
            <person name="Furuya K."/>
            <person name="Guo Y."/>
            <person name="Pidoux A."/>
            <person name="Chen H.M."/>
            <person name="Robbertse B."/>
            <person name="Goldberg J.M."/>
            <person name="Aoki K."/>
            <person name="Bayne E.H."/>
            <person name="Berlin A.M."/>
            <person name="Desjardins C.A."/>
            <person name="Dobbs E."/>
            <person name="Dukaj L."/>
            <person name="Fan L."/>
            <person name="FitzGerald M.G."/>
            <person name="French C."/>
            <person name="Gujja S."/>
            <person name="Hansen K."/>
            <person name="Keifenheim D."/>
            <person name="Levin J.Z."/>
            <person name="Mosher R.A."/>
            <person name="Mueller C.A."/>
            <person name="Pfiffner J."/>
            <person name="Priest M."/>
            <person name="Russ C."/>
            <person name="Smialowska A."/>
            <person name="Swoboda P."/>
            <person name="Sykes S.M."/>
            <person name="Vaughn M."/>
            <person name="Vengrova S."/>
            <person name="Yoder R."/>
            <person name="Zeng Q."/>
            <person name="Allshire R."/>
            <person name="Baulcombe D."/>
            <person name="Birren B.W."/>
            <person name="Brown W."/>
            <person name="Ekwall K."/>
            <person name="Kellis M."/>
            <person name="Leatherwood J."/>
            <person name="Levin H."/>
            <person name="Margalit H."/>
            <person name="Martienssen R."/>
            <person name="Nieduszynski C.A."/>
            <person name="Spatafora J.W."/>
            <person name="Friedman N."/>
            <person name="Dalgaard J.Z."/>
            <person name="Baumann P."/>
            <person name="Niki H."/>
            <person name="Regev A."/>
            <person name="Nusbaum C."/>
        </authorList>
    </citation>
    <scope>NUCLEOTIDE SEQUENCE [LARGE SCALE GENOMIC DNA]</scope>
    <source>
        <strain evidence="8">OY26 / ATCC MYA-4695 / CBS 11777 / NBRC 106824 / NRRL Y48691</strain>
    </source>
</reference>
<dbReference type="Pfam" id="PF04000">
    <property type="entry name" value="Sas10_Utp3"/>
    <property type="match status" value="1"/>
</dbReference>
<keyword evidence="4" id="KW-0539">Nucleus</keyword>
<dbReference type="EMBL" id="KE546993">
    <property type="protein sequence ID" value="EPY50450.1"/>
    <property type="molecule type" value="Genomic_DNA"/>
</dbReference>
<dbReference type="eggNOG" id="KOG3118">
    <property type="taxonomic scope" value="Eukaryota"/>
</dbReference>
<dbReference type="InterPro" id="IPR007146">
    <property type="entry name" value="Sas10/Utp3/C1D"/>
</dbReference>
<evidence type="ECO:0000256" key="3">
    <source>
        <dbReference type="ARBA" id="ARBA00022553"/>
    </source>
</evidence>
<keyword evidence="3" id="KW-0597">Phosphoprotein</keyword>
<feature type="compositionally biased region" description="Acidic residues" evidence="5">
    <location>
        <begin position="68"/>
        <end position="97"/>
    </location>
</feature>
<dbReference type="AlphaFoldDB" id="S9VWY2"/>
<feature type="region of interest" description="Disordered" evidence="5">
    <location>
        <begin position="1"/>
        <end position="147"/>
    </location>
</feature>